<comment type="caution">
    <text evidence="2">The sequence shown here is derived from an EMBL/GenBank/DDBJ whole genome shotgun (WGS) entry which is preliminary data.</text>
</comment>
<protein>
    <submittedName>
        <fullName evidence="2">GNAT family N-acetyltransferase</fullName>
        <ecNumber evidence="2">2.3.-.-</ecNumber>
    </submittedName>
</protein>
<dbReference type="EC" id="2.3.-.-" evidence="2"/>
<dbReference type="GO" id="GO:0016746">
    <property type="term" value="F:acyltransferase activity"/>
    <property type="evidence" value="ECO:0007669"/>
    <property type="project" value="UniProtKB-KW"/>
</dbReference>
<evidence type="ECO:0000313" key="2">
    <source>
        <dbReference type="EMBL" id="MFD1177966.1"/>
    </source>
</evidence>
<dbReference type="InterPro" id="IPR016181">
    <property type="entry name" value="Acyl_CoA_acyltransferase"/>
</dbReference>
<accession>A0ABW3RZM3</accession>
<gene>
    <name evidence="2" type="ORF">ACFQ3W_16885</name>
</gene>
<evidence type="ECO:0000313" key="3">
    <source>
        <dbReference type="Proteomes" id="UP001597262"/>
    </source>
</evidence>
<proteinExistence type="predicted"/>
<organism evidence="2 3">
    <name type="scientific">Paenibacillus puldeungensis</name>
    <dbReference type="NCBI Taxonomy" id="696536"/>
    <lineage>
        <taxon>Bacteria</taxon>
        <taxon>Bacillati</taxon>
        <taxon>Bacillota</taxon>
        <taxon>Bacilli</taxon>
        <taxon>Bacillales</taxon>
        <taxon>Paenibacillaceae</taxon>
        <taxon>Paenibacillus</taxon>
    </lineage>
</organism>
<dbReference type="InterPro" id="IPR000182">
    <property type="entry name" value="GNAT_dom"/>
</dbReference>
<keyword evidence="3" id="KW-1185">Reference proteome</keyword>
<dbReference type="PROSITE" id="PS51186">
    <property type="entry name" value="GNAT"/>
    <property type="match status" value="1"/>
</dbReference>
<feature type="domain" description="N-acetyltransferase" evidence="1">
    <location>
        <begin position="2"/>
        <end position="160"/>
    </location>
</feature>
<sequence>MTKIRENEQDLFLNILREIAIWLRDSGKDMWSLAGLEREPFLKDNAGAEMYICRDHGEPVGAFMLKDENQFWWPEVTGDDTFFLKKFGVSEKYRGSGVSAQMINGIKVIAKERNKKFIRIEIYADREYLAKFYKENGFEYVRNRIMPDGVEIAFYEYRVG</sequence>
<dbReference type="Proteomes" id="UP001597262">
    <property type="component" value="Unassembled WGS sequence"/>
</dbReference>
<keyword evidence="2" id="KW-0808">Transferase</keyword>
<dbReference type="RefSeq" id="WP_379320415.1">
    <property type="nucleotide sequence ID" value="NZ_JBHTLM010000013.1"/>
</dbReference>
<dbReference type="SUPFAM" id="SSF55729">
    <property type="entry name" value="Acyl-CoA N-acyltransferases (Nat)"/>
    <property type="match status" value="1"/>
</dbReference>
<dbReference type="Gene3D" id="3.40.630.30">
    <property type="match status" value="1"/>
</dbReference>
<evidence type="ECO:0000259" key="1">
    <source>
        <dbReference type="PROSITE" id="PS51186"/>
    </source>
</evidence>
<name>A0ABW3RZM3_9BACL</name>
<dbReference type="Pfam" id="PF00583">
    <property type="entry name" value="Acetyltransf_1"/>
    <property type="match status" value="1"/>
</dbReference>
<reference evidence="3" key="1">
    <citation type="journal article" date="2019" name="Int. J. Syst. Evol. Microbiol.">
        <title>The Global Catalogue of Microorganisms (GCM) 10K type strain sequencing project: providing services to taxonomists for standard genome sequencing and annotation.</title>
        <authorList>
            <consortium name="The Broad Institute Genomics Platform"/>
            <consortium name="The Broad Institute Genome Sequencing Center for Infectious Disease"/>
            <person name="Wu L."/>
            <person name="Ma J."/>
        </authorList>
    </citation>
    <scope>NUCLEOTIDE SEQUENCE [LARGE SCALE GENOMIC DNA]</scope>
    <source>
        <strain evidence="3">CCUG 59189</strain>
    </source>
</reference>
<dbReference type="CDD" id="cd04301">
    <property type="entry name" value="NAT_SF"/>
    <property type="match status" value="1"/>
</dbReference>
<keyword evidence="2" id="KW-0012">Acyltransferase</keyword>
<dbReference type="EMBL" id="JBHTLM010000013">
    <property type="protein sequence ID" value="MFD1177966.1"/>
    <property type="molecule type" value="Genomic_DNA"/>
</dbReference>